<dbReference type="Gene3D" id="2.10.230.10">
    <property type="entry name" value="Heat shock protein DnaJ, cysteine-rich domain"/>
    <property type="match status" value="1"/>
</dbReference>
<dbReference type="FunFam" id="2.60.260.20:FF:000004">
    <property type="entry name" value="Molecular chaperone DnaJ"/>
    <property type="match status" value="1"/>
</dbReference>
<feature type="domain" description="CR-type" evidence="16">
    <location>
        <begin position="130"/>
        <end position="208"/>
    </location>
</feature>
<keyword evidence="9 13" id="KW-0346">Stress response</keyword>
<sequence length="367" mass="39485">MSDRDFYEVLGVDKGADEAKIKKAYKRLAMKYHPDRNADDKVGAEKKFKEVRKAYDVISNPQKRSAYDQFGHAGVEQGGQGFGGGNPFGGAGGFGDIFGDIFGGGNSKPDNRGSDLRYDLEIDLKQAADGDTVKIRVPKNDTCDTCSGSGAKPGTSVKTCGNCRGTGQTTMQQGFFAVQRPCNQCNGSGEKIESPCGTCRGQGVVRNQKTLSVKIPAGVDTGNRIRLSGEGEAGLRGGPHGDLYVQIHIKEHAIFERDGNDLYCEVPIDFATSALGGSIEVPTLKGKLKINVPAGTQTSKLFRLRGKGMPAMRHSGSGDLLCQVKVETPVNLNSKQKKLLKDFSNSCEAKHHPESDSFFGKMKSFFD</sequence>
<dbReference type="STRING" id="1125411.W908_06240"/>
<dbReference type="GO" id="GO:0005524">
    <property type="term" value="F:ATP binding"/>
    <property type="evidence" value="ECO:0007669"/>
    <property type="project" value="InterPro"/>
</dbReference>
<dbReference type="InterPro" id="IPR002939">
    <property type="entry name" value="DnaJ_C"/>
</dbReference>
<evidence type="ECO:0000259" key="16">
    <source>
        <dbReference type="PROSITE" id="PS51188"/>
    </source>
</evidence>
<dbReference type="RefSeq" id="WP_053820377.1">
    <property type="nucleotide sequence ID" value="NZ_CP006911.1"/>
</dbReference>
<feature type="binding site" evidence="13">
    <location>
        <position position="143"/>
    </location>
    <ligand>
        <name>Zn(2+)</name>
        <dbReference type="ChEBI" id="CHEBI:29105"/>
        <label>1</label>
    </ligand>
</feature>
<evidence type="ECO:0000256" key="2">
    <source>
        <dbReference type="ARBA" id="ARBA00011738"/>
    </source>
</evidence>
<feature type="binding site" evidence="13">
    <location>
        <position position="185"/>
    </location>
    <ligand>
        <name>Zn(2+)</name>
        <dbReference type="ChEBI" id="CHEBI:29105"/>
        <label>2</label>
    </ligand>
</feature>
<dbReference type="CDD" id="cd10719">
    <property type="entry name" value="DnaJ_zf"/>
    <property type="match status" value="1"/>
</dbReference>
<feature type="binding site" evidence="13">
    <location>
        <position position="196"/>
    </location>
    <ligand>
        <name>Zn(2+)</name>
        <dbReference type="ChEBI" id="CHEBI:29105"/>
        <label>1</label>
    </ligand>
</feature>
<comment type="subcellular location">
    <subcellularLocation>
        <location evidence="1 13">Cytoplasm</location>
    </subcellularLocation>
</comment>
<evidence type="ECO:0000256" key="14">
    <source>
        <dbReference type="PROSITE-ProRule" id="PRU00546"/>
    </source>
</evidence>
<dbReference type="InterPro" id="IPR012724">
    <property type="entry name" value="DnaJ"/>
</dbReference>
<dbReference type="Pfam" id="PF00226">
    <property type="entry name" value="DnaJ"/>
    <property type="match status" value="1"/>
</dbReference>
<keyword evidence="18" id="KW-1185">Reference proteome</keyword>
<feature type="binding site" evidence="13">
    <location>
        <position position="182"/>
    </location>
    <ligand>
        <name>Zn(2+)</name>
        <dbReference type="ChEBI" id="CHEBI:29105"/>
        <label>2</label>
    </ligand>
</feature>
<dbReference type="Gene3D" id="2.60.260.20">
    <property type="entry name" value="Urease metallochaperone UreE, N-terminal domain"/>
    <property type="match status" value="2"/>
</dbReference>
<keyword evidence="5 13" id="KW-0479">Metal-binding</keyword>
<dbReference type="GO" id="GO:0006260">
    <property type="term" value="P:DNA replication"/>
    <property type="evidence" value="ECO:0007669"/>
    <property type="project" value="UniProtKB-KW"/>
</dbReference>
<dbReference type="GO" id="GO:0042026">
    <property type="term" value="P:protein refolding"/>
    <property type="evidence" value="ECO:0007669"/>
    <property type="project" value="TreeGrafter"/>
</dbReference>
<feature type="repeat" description="CXXCXGXG motif" evidence="13">
    <location>
        <begin position="196"/>
        <end position="203"/>
    </location>
</feature>
<dbReference type="PROSITE" id="PS51188">
    <property type="entry name" value="ZF_CR"/>
    <property type="match status" value="1"/>
</dbReference>
<dbReference type="HAMAP" id="MF_01152">
    <property type="entry name" value="DnaJ"/>
    <property type="match status" value="1"/>
</dbReference>
<evidence type="ECO:0000256" key="12">
    <source>
        <dbReference type="ARBA" id="ARBA00067609"/>
    </source>
</evidence>
<keyword evidence="6 13" id="KW-0677">Repeat</keyword>
<evidence type="ECO:0000256" key="8">
    <source>
        <dbReference type="ARBA" id="ARBA00022833"/>
    </source>
</evidence>
<evidence type="ECO:0000259" key="15">
    <source>
        <dbReference type="PROSITE" id="PS50076"/>
    </source>
</evidence>
<dbReference type="Proteomes" id="UP000068905">
    <property type="component" value="Chromosome"/>
</dbReference>
<feature type="zinc finger region" description="CR-type" evidence="14">
    <location>
        <begin position="130"/>
        <end position="208"/>
    </location>
</feature>
<evidence type="ECO:0000256" key="10">
    <source>
        <dbReference type="ARBA" id="ARBA00023186"/>
    </source>
</evidence>
<dbReference type="GO" id="GO:0008270">
    <property type="term" value="F:zinc ion binding"/>
    <property type="evidence" value="ECO:0007669"/>
    <property type="project" value="UniProtKB-UniRule"/>
</dbReference>
<dbReference type="SMART" id="SM00271">
    <property type="entry name" value="DnaJ"/>
    <property type="match status" value="1"/>
</dbReference>
<keyword evidence="8 13" id="KW-0862">Zinc</keyword>
<accession>A0A0M4LFY0</accession>
<feature type="binding site" evidence="13">
    <location>
        <position position="199"/>
    </location>
    <ligand>
        <name>Zn(2+)</name>
        <dbReference type="ChEBI" id="CHEBI:29105"/>
        <label>1</label>
    </ligand>
</feature>
<evidence type="ECO:0000256" key="11">
    <source>
        <dbReference type="ARBA" id="ARBA00061004"/>
    </source>
</evidence>
<dbReference type="CDD" id="cd10747">
    <property type="entry name" value="DnaJ_C"/>
    <property type="match status" value="1"/>
</dbReference>
<dbReference type="GO" id="GO:0009408">
    <property type="term" value="P:response to heat"/>
    <property type="evidence" value="ECO:0007669"/>
    <property type="project" value="InterPro"/>
</dbReference>
<dbReference type="Pfam" id="PF01556">
    <property type="entry name" value="DnaJ_C"/>
    <property type="match status" value="1"/>
</dbReference>
<dbReference type="PATRIC" id="fig|1125411.7.peg.1232"/>
<dbReference type="GO" id="GO:0031072">
    <property type="term" value="F:heat shock protein binding"/>
    <property type="evidence" value="ECO:0007669"/>
    <property type="project" value="InterPro"/>
</dbReference>
<dbReference type="SUPFAM" id="SSF49493">
    <property type="entry name" value="HSP40/DnaJ peptide-binding domain"/>
    <property type="match status" value="2"/>
</dbReference>
<feature type="repeat" description="CXXCXGXG motif" evidence="13">
    <location>
        <begin position="182"/>
        <end position="189"/>
    </location>
</feature>
<keyword evidence="10 13" id="KW-0143">Chaperone</keyword>
<dbReference type="AlphaFoldDB" id="A0A0M4LFY0"/>
<evidence type="ECO:0000256" key="7">
    <source>
        <dbReference type="ARBA" id="ARBA00022771"/>
    </source>
</evidence>
<dbReference type="CDD" id="cd06257">
    <property type="entry name" value="DnaJ"/>
    <property type="match status" value="1"/>
</dbReference>
<protein>
    <recommendedName>
        <fullName evidence="12 13">Chaperone protein DnaJ</fullName>
    </recommendedName>
</protein>
<comment type="subunit">
    <text evidence="2 13">Homodimer.</text>
</comment>
<organism evidence="17 18">
    <name type="scientific">Candidatus Pseudothioglobus singularis PS1</name>
    <dbReference type="NCBI Taxonomy" id="1125411"/>
    <lineage>
        <taxon>Bacteria</taxon>
        <taxon>Pseudomonadati</taxon>
        <taxon>Pseudomonadota</taxon>
        <taxon>Gammaproteobacteria</taxon>
        <taxon>Candidatus Pseudothioglobaceae</taxon>
        <taxon>Candidatus Pseudothioglobus</taxon>
    </lineage>
</organism>
<evidence type="ECO:0000256" key="6">
    <source>
        <dbReference type="ARBA" id="ARBA00022737"/>
    </source>
</evidence>
<dbReference type="PRINTS" id="PR00625">
    <property type="entry name" value="JDOMAIN"/>
</dbReference>
<dbReference type="GO" id="GO:0005737">
    <property type="term" value="C:cytoplasm"/>
    <property type="evidence" value="ECO:0007669"/>
    <property type="project" value="UniProtKB-SubCell"/>
</dbReference>
<feature type="repeat" description="CXXCXGXG motif" evidence="13">
    <location>
        <begin position="160"/>
        <end position="167"/>
    </location>
</feature>
<dbReference type="NCBIfam" id="NF008035">
    <property type="entry name" value="PRK10767.1"/>
    <property type="match status" value="1"/>
</dbReference>
<feature type="binding site" evidence="13">
    <location>
        <position position="160"/>
    </location>
    <ligand>
        <name>Zn(2+)</name>
        <dbReference type="ChEBI" id="CHEBI:29105"/>
        <label>2</label>
    </ligand>
</feature>
<feature type="binding site" evidence="13">
    <location>
        <position position="163"/>
    </location>
    <ligand>
        <name>Zn(2+)</name>
        <dbReference type="ChEBI" id="CHEBI:29105"/>
        <label>2</label>
    </ligand>
</feature>
<dbReference type="Gene3D" id="1.10.287.110">
    <property type="entry name" value="DnaJ domain"/>
    <property type="match status" value="1"/>
</dbReference>
<dbReference type="EMBL" id="CP006911">
    <property type="protein sequence ID" value="ALE02168.1"/>
    <property type="molecule type" value="Genomic_DNA"/>
</dbReference>
<comment type="cofactor">
    <cofactor evidence="13">
        <name>Zn(2+)</name>
        <dbReference type="ChEBI" id="CHEBI:29105"/>
    </cofactor>
    <text evidence="13">Binds 2 Zn(2+) ions per monomer.</text>
</comment>
<dbReference type="Pfam" id="PF00684">
    <property type="entry name" value="DnaJ_CXXCXGXG"/>
    <property type="match status" value="1"/>
</dbReference>
<evidence type="ECO:0000256" key="13">
    <source>
        <dbReference type="HAMAP-Rule" id="MF_01152"/>
    </source>
</evidence>
<dbReference type="InterPro" id="IPR001623">
    <property type="entry name" value="DnaJ_domain"/>
</dbReference>
<evidence type="ECO:0000256" key="9">
    <source>
        <dbReference type="ARBA" id="ARBA00023016"/>
    </source>
</evidence>
<dbReference type="SUPFAM" id="SSF57938">
    <property type="entry name" value="DnaJ/Hsp40 cysteine-rich domain"/>
    <property type="match status" value="1"/>
</dbReference>
<comment type="function">
    <text evidence="13">Participates actively in the response to hyperosmotic and heat shock by preventing the aggregation of stress-denatured proteins and by disaggregating proteins, also in an autonomous, DnaK-independent fashion. Unfolded proteins bind initially to DnaJ; upon interaction with the DnaJ-bound protein, DnaK hydrolyzes its bound ATP, resulting in the formation of a stable complex. GrpE releases ADP from DnaK; ATP binding to DnaK triggers the release of the substrate protein, thus completing the reaction cycle. Several rounds of ATP-dependent interactions between DnaJ, DnaK and GrpE are required for fully efficient folding. Also involved, together with DnaK and GrpE, in the DNA replication of plasmids through activation of initiation proteins.</text>
</comment>
<keyword evidence="4 13" id="KW-0235">DNA replication</keyword>
<evidence type="ECO:0000256" key="4">
    <source>
        <dbReference type="ARBA" id="ARBA00022705"/>
    </source>
</evidence>
<dbReference type="NCBIfam" id="TIGR02349">
    <property type="entry name" value="DnaJ_bact"/>
    <property type="match status" value="1"/>
</dbReference>
<keyword evidence="7 13" id="KW-0863">Zinc-finger</keyword>
<dbReference type="InterPro" id="IPR008971">
    <property type="entry name" value="HSP40/DnaJ_pept-bd"/>
</dbReference>
<evidence type="ECO:0000313" key="18">
    <source>
        <dbReference type="Proteomes" id="UP000068905"/>
    </source>
</evidence>
<evidence type="ECO:0000256" key="1">
    <source>
        <dbReference type="ARBA" id="ARBA00004496"/>
    </source>
</evidence>
<dbReference type="FunFam" id="2.10.230.10:FF:000002">
    <property type="entry name" value="Molecular chaperone DnaJ"/>
    <property type="match status" value="1"/>
</dbReference>
<dbReference type="PANTHER" id="PTHR43096">
    <property type="entry name" value="DNAJ HOMOLOG 1, MITOCHONDRIAL-RELATED"/>
    <property type="match status" value="1"/>
</dbReference>
<dbReference type="PANTHER" id="PTHR43096:SF48">
    <property type="entry name" value="CHAPERONE PROTEIN DNAJ"/>
    <property type="match status" value="1"/>
</dbReference>
<reference evidence="17 18" key="1">
    <citation type="journal article" date="2015" name="Genome Announc.">
        <title>Genome Sequence of 'Candidatus Thioglobus singularis' Strain PS1, a Mixotroph from the SUP05 Clade of Marine Gammaproteobacteria.</title>
        <authorList>
            <person name="Marshall K.T."/>
            <person name="Morris R.M."/>
        </authorList>
    </citation>
    <scope>NUCLEOTIDE SEQUENCE [LARGE SCALE GENOMIC DNA]</scope>
    <source>
        <strain evidence="17 18">PS1</strain>
    </source>
</reference>
<gene>
    <name evidence="13" type="primary">dnaJ</name>
    <name evidence="17" type="ORF">W908_06240</name>
</gene>
<keyword evidence="3 13" id="KW-0963">Cytoplasm</keyword>
<feature type="binding site" evidence="13">
    <location>
        <position position="146"/>
    </location>
    <ligand>
        <name>Zn(2+)</name>
        <dbReference type="ChEBI" id="CHEBI:29105"/>
        <label>1</label>
    </ligand>
</feature>
<evidence type="ECO:0000313" key="17">
    <source>
        <dbReference type="EMBL" id="ALE02168.1"/>
    </source>
</evidence>
<comment type="similarity">
    <text evidence="11 13">Belongs to the DnaJ family.</text>
</comment>
<dbReference type="InterPro" id="IPR036410">
    <property type="entry name" value="HSP_DnaJ_Cys-rich_dom_sf"/>
</dbReference>
<feature type="domain" description="J" evidence="15">
    <location>
        <begin position="5"/>
        <end position="71"/>
    </location>
</feature>
<comment type="domain">
    <text evidence="13">The J domain is necessary and sufficient to stimulate DnaK ATPase activity. Zinc center 1 plays an important role in the autonomous, DnaK-independent chaperone activity of DnaJ. Zinc center 2 is essential for interaction with DnaK and for DnaJ activity.</text>
</comment>
<name>A0A0M4LFY0_9GAMM</name>
<dbReference type="InterPro" id="IPR001305">
    <property type="entry name" value="HSP_DnaJ_Cys-rich_dom"/>
</dbReference>
<evidence type="ECO:0000256" key="3">
    <source>
        <dbReference type="ARBA" id="ARBA00022490"/>
    </source>
</evidence>
<dbReference type="KEGG" id="tsn:W908_06240"/>
<feature type="repeat" description="CXXCXGXG motif" evidence="13">
    <location>
        <begin position="143"/>
        <end position="150"/>
    </location>
</feature>
<evidence type="ECO:0000256" key="5">
    <source>
        <dbReference type="ARBA" id="ARBA00022723"/>
    </source>
</evidence>
<dbReference type="PROSITE" id="PS50076">
    <property type="entry name" value="DNAJ_2"/>
    <property type="match status" value="1"/>
</dbReference>
<dbReference type="InterPro" id="IPR036869">
    <property type="entry name" value="J_dom_sf"/>
</dbReference>
<proteinExistence type="inferred from homology"/>
<dbReference type="OrthoDB" id="9779889at2"/>
<dbReference type="SUPFAM" id="SSF46565">
    <property type="entry name" value="Chaperone J-domain"/>
    <property type="match status" value="1"/>
</dbReference>
<dbReference type="GO" id="GO:0051082">
    <property type="term" value="F:unfolded protein binding"/>
    <property type="evidence" value="ECO:0007669"/>
    <property type="project" value="UniProtKB-UniRule"/>
</dbReference>